<dbReference type="InterPro" id="IPR051678">
    <property type="entry name" value="AGP_Transferase"/>
</dbReference>
<reference evidence="2 3" key="1">
    <citation type="submission" date="2017-01" db="EMBL/GenBank/DDBJ databases">
        <title>Draft genome sequence of Bacillus oleronius.</title>
        <authorList>
            <person name="Allam M."/>
        </authorList>
    </citation>
    <scope>NUCLEOTIDE SEQUENCE [LARGE SCALE GENOMIC DNA]</scope>
    <source>
        <strain evidence="2 3">DSM 9356</strain>
    </source>
</reference>
<gene>
    <name evidence="2" type="ORF">BWZ43_23465</name>
</gene>
<accession>A0A8E2I4F4</accession>
<dbReference type="PANTHER" id="PTHR21310:SF42">
    <property type="entry name" value="BIFUNCTIONAL AAC_APH"/>
    <property type="match status" value="1"/>
</dbReference>
<name>A0A8E2I4F4_9BACI</name>
<keyword evidence="3" id="KW-1185">Reference proteome</keyword>
<feature type="domain" description="Aminoglycoside phosphotransferase" evidence="1">
    <location>
        <begin position="28"/>
        <end position="257"/>
    </location>
</feature>
<dbReference type="RefSeq" id="WP_078111339.1">
    <property type="nucleotide sequence ID" value="NZ_CP065424.1"/>
</dbReference>
<dbReference type="Gene3D" id="3.90.1200.10">
    <property type="match status" value="1"/>
</dbReference>
<dbReference type="InterPro" id="IPR011009">
    <property type="entry name" value="Kinase-like_dom_sf"/>
</dbReference>
<dbReference type="Pfam" id="PF01636">
    <property type="entry name" value="APH"/>
    <property type="match status" value="1"/>
</dbReference>
<dbReference type="AlphaFoldDB" id="A0A8E2I4F4"/>
<dbReference type="CDD" id="cd05155">
    <property type="entry name" value="APH_ChoK_like_1"/>
    <property type="match status" value="1"/>
</dbReference>
<proteinExistence type="predicted"/>
<dbReference type="SUPFAM" id="SSF56112">
    <property type="entry name" value="Protein kinase-like (PK-like)"/>
    <property type="match status" value="1"/>
</dbReference>
<organism evidence="2 3">
    <name type="scientific">Heyndrickxia oleronia</name>
    <dbReference type="NCBI Taxonomy" id="38875"/>
    <lineage>
        <taxon>Bacteria</taxon>
        <taxon>Bacillati</taxon>
        <taxon>Bacillota</taxon>
        <taxon>Bacilli</taxon>
        <taxon>Bacillales</taxon>
        <taxon>Bacillaceae</taxon>
        <taxon>Heyndrickxia</taxon>
    </lineage>
</organism>
<dbReference type="InterPro" id="IPR002575">
    <property type="entry name" value="Aminoglycoside_PTrfase"/>
</dbReference>
<evidence type="ECO:0000313" key="2">
    <source>
        <dbReference type="EMBL" id="OOP65958.1"/>
    </source>
</evidence>
<dbReference type="EMBL" id="MTLA01000404">
    <property type="protein sequence ID" value="OOP65958.1"/>
    <property type="molecule type" value="Genomic_DNA"/>
</dbReference>
<evidence type="ECO:0000259" key="1">
    <source>
        <dbReference type="Pfam" id="PF01636"/>
    </source>
</evidence>
<dbReference type="Gene3D" id="3.30.200.20">
    <property type="entry name" value="Phosphorylase Kinase, domain 1"/>
    <property type="match status" value="1"/>
</dbReference>
<protein>
    <recommendedName>
        <fullName evidence="1">Aminoglycoside phosphotransferase domain-containing protein</fullName>
    </recommendedName>
</protein>
<dbReference type="Proteomes" id="UP000189761">
    <property type="component" value="Unassembled WGS sequence"/>
</dbReference>
<dbReference type="PANTHER" id="PTHR21310">
    <property type="entry name" value="AMINOGLYCOSIDE PHOSPHOTRANSFERASE-RELATED-RELATED"/>
    <property type="match status" value="1"/>
</dbReference>
<evidence type="ECO:0000313" key="3">
    <source>
        <dbReference type="Proteomes" id="UP000189761"/>
    </source>
</evidence>
<comment type="caution">
    <text evidence="2">The sequence shown here is derived from an EMBL/GenBank/DDBJ whole genome shotgun (WGS) entry which is preliminary data.</text>
</comment>
<sequence length="295" mass="33190">MKETKLSFAHKLISEQFPNWADLPINRFNSSGTDNIIYRLGKNMAVRLPSNEGGSLQIKKEYQWLPFIEKHLPVSVPTPIALGNPIEEYPWHWSVYKWIDGEDAITGRMDDPYQVAIDLGQCVKVLQRIDPSGGPTPGDHNFWRGVPLAMRDEYVREAIANLQNDIDTNLATLAWEAALKAPIWGKDPVWIHGDLLAGNLLINQGRLCAIIDFGGLGIGDPACDWLFAWSLLSVKTREKLRKELSVDEATWERGRGWALSVGLIALPYYKISNPVFAGIARRLIEEALEDYKKGV</sequence>